<dbReference type="Proteomes" id="UP001583177">
    <property type="component" value="Unassembled WGS sequence"/>
</dbReference>
<dbReference type="PANTHER" id="PTHR47706">
    <property type="entry name" value="NMRA-LIKE FAMILY PROTEIN"/>
    <property type="match status" value="1"/>
</dbReference>
<dbReference type="PANTHER" id="PTHR47706:SF11">
    <property type="entry name" value="ISOFLAVONE REDUCTASE FAMILY PROTEIN (AFU_ORTHOLOGUE AFUA_1G12510)"/>
    <property type="match status" value="1"/>
</dbReference>
<keyword evidence="5" id="KW-1185">Reference proteome</keyword>
<dbReference type="InterPro" id="IPR051609">
    <property type="entry name" value="NmrA/Isoflavone_reductase-like"/>
</dbReference>
<dbReference type="Gene3D" id="3.90.25.10">
    <property type="entry name" value="UDP-galactose 4-epimerase, domain 1"/>
    <property type="match status" value="1"/>
</dbReference>
<dbReference type="CDD" id="cd05259">
    <property type="entry name" value="PCBER_SDR_a"/>
    <property type="match status" value="1"/>
</dbReference>
<keyword evidence="2" id="KW-0560">Oxidoreductase</keyword>
<evidence type="ECO:0000313" key="4">
    <source>
        <dbReference type="EMBL" id="KAL1868090.1"/>
    </source>
</evidence>
<dbReference type="SUPFAM" id="SSF51735">
    <property type="entry name" value="NAD(P)-binding Rossmann-fold domains"/>
    <property type="match status" value="1"/>
</dbReference>
<evidence type="ECO:0000259" key="3">
    <source>
        <dbReference type="Pfam" id="PF05368"/>
    </source>
</evidence>
<evidence type="ECO:0000256" key="1">
    <source>
        <dbReference type="ARBA" id="ARBA00022857"/>
    </source>
</evidence>
<feature type="domain" description="NmrA-like" evidence="3">
    <location>
        <begin position="7"/>
        <end position="256"/>
    </location>
</feature>
<dbReference type="EMBL" id="JAWRVE010000047">
    <property type="protein sequence ID" value="KAL1868090.1"/>
    <property type="molecule type" value="Genomic_DNA"/>
</dbReference>
<keyword evidence="1" id="KW-0521">NADP</keyword>
<comment type="caution">
    <text evidence="4">The sequence shown here is derived from an EMBL/GenBank/DDBJ whole genome shotgun (WGS) entry which is preliminary data.</text>
</comment>
<gene>
    <name evidence="4" type="ORF">Daus18300_006072</name>
</gene>
<evidence type="ECO:0000256" key="2">
    <source>
        <dbReference type="ARBA" id="ARBA00023002"/>
    </source>
</evidence>
<dbReference type="InterPro" id="IPR008030">
    <property type="entry name" value="NmrA-like"/>
</dbReference>
<protein>
    <recommendedName>
        <fullName evidence="3">NmrA-like domain-containing protein</fullName>
    </recommendedName>
</protein>
<proteinExistence type="predicted"/>
<evidence type="ECO:0000313" key="5">
    <source>
        <dbReference type="Proteomes" id="UP001583177"/>
    </source>
</evidence>
<dbReference type="Gene3D" id="3.40.50.720">
    <property type="entry name" value="NAD(P)-binding Rossmann-like Domain"/>
    <property type="match status" value="1"/>
</dbReference>
<sequence length="316" mass="35175">MASVKASNILIFGATGFIGTFITEKVIAAQPSFNHITIFTSTNTVNTKGELLDKWKKSGNVTVITGDIESEADVSSAYKDRNIDTVISAFGRAAIAKQIDLIRWADKSDKVKWFFPSEYGTDIEYGPQSKDEKPHQQKLKVRKFIRDEVKNVQVTYVVTGPYFESWVGRSPGLDVSTGFDVGEKEAWLVEADSKIGFTTMPDVGKLVVAALQHPEAAVGKALKVHSFETTPNEVLAEYEKQTGAKWKANHIPLSKFIEEEKKLWEEGNAKATVLTLRRIWAEGGTLYEKTDNEDIGLKSQDTESLQVILKRILAEQ</sequence>
<dbReference type="InterPro" id="IPR045312">
    <property type="entry name" value="PCBER-like"/>
</dbReference>
<organism evidence="4 5">
    <name type="scientific">Diaporthe australafricana</name>
    <dbReference type="NCBI Taxonomy" id="127596"/>
    <lineage>
        <taxon>Eukaryota</taxon>
        <taxon>Fungi</taxon>
        <taxon>Dikarya</taxon>
        <taxon>Ascomycota</taxon>
        <taxon>Pezizomycotina</taxon>
        <taxon>Sordariomycetes</taxon>
        <taxon>Sordariomycetidae</taxon>
        <taxon>Diaporthales</taxon>
        <taxon>Diaporthaceae</taxon>
        <taxon>Diaporthe</taxon>
    </lineage>
</organism>
<name>A0ABR3WWM8_9PEZI</name>
<accession>A0ABR3WWM8</accession>
<dbReference type="InterPro" id="IPR036291">
    <property type="entry name" value="NAD(P)-bd_dom_sf"/>
</dbReference>
<dbReference type="Pfam" id="PF05368">
    <property type="entry name" value="NmrA"/>
    <property type="match status" value="1"/>
</dbReference>
<reference evidence="4 5" key="1">
    <citation type="journal article" date="2024" name="IMA Fungus">
        <title>IMA Genome - F19 : A genome assembly and annotation guide to empower mycologists, including annotated draft genome sequences of Ceratocystis pirilliformis, Diaporthe australafricana, Fusarium ophioides, Paecilomyces lecythidis, and Sporothrix stenoceras.</title>
        <authorList>
            <person name="Aylward J."/>
            <person name="Wilson A.M."/>
            <person name="Visagie C.M."/>
            <person name="Spraker J."/>
            <person name="Barnes I."/>
            <person name="Buitendag C."/>
            <person name="Ceriani C."/>
            <person name="Del Mar Angel L."/>
            <person name="du Plessis D."/>
            <person name="Fuchs T."/>
            <person name="Gasser K."/>
            <person name="Kramer D."/>
            <person name="Li W."/>
            <person name="Munsamy K."/>
            <person name="Piso A."/>
            <person name="Price J.L."/>
            <person name="Sonnekus B."/>
            <person name="Thomas C."/>
            <person name="van der Nest A."/>
            <person name="van Dijk A."/>
            <person name="van Heerden A."/>
            <person name="van Vuuren N."/>
            <person name="Yilmaz N."/>
            <person name="Duong T.A."/>
            <person name="van der Merwe N.A."/>
            <person name="Wingfield M.J."/>
            <person name="Wingfield B.D."/>
        </authorList>
    </citation>
    <scope>NUCLEOTIDE SEQUENCE [LARGE SCALE GENOMIC DNA]</scope>
    <source>
        <strain evidence="4 5">CMW 18300</strain>
    </source>
</reference>